<feature type="transmembrane region" description="Helical" evidence="7">
    <location>
        <begin position="53"/>
        <end position="71"/>
    </location>
</feature>
<dbReference type="GO" id="GO:0036038">
    <property type="term" value="C:MKS complex"/>
    <property type="evidence" value="ECO:0007669"/>
    <property type="project" value="TreeGrafter"/>
</dbReference>
<feature type="transmembrane region" description="Helical" evidence="7">
    <location>
        <begin position="78"/>
        <end position="97"/>
    </location>
</feature>
<organism evidence="8 9">
    <name type="scientific">Bemisia tabaci</name>
    <name type="common">Sweetpotato whitefly</name>
    <name type="synonym">Aleurodes tabaci</name>
    <dbReference type="NCBI Taxonomy" id="7038"/>
    <lineage>
        <taxon>Eukaryota</taxon>
        <taxon>Metazoa</taxon>
        <taxon>Ecdysozoa</taxon>
        <taxon>Arthropoda</taxon>
        <taxon>Hexapoda</taxon>
        <taxon>Insecta</taxon>
        <taxon>Pterygota</taxon>
        <taxon>Neoptera</taxon>
        <taxon>Paraneoptera</taxon>
        <taxon>Hemiptera</taxon>
        <taxon>Sternorrhyncha</taxon>
        <taxon>Aleyrodoidea</taxon>
        <taxon>Aleyrodidae</taxon>
        <taxon>Aleyrodinae</taxon>
        <taxon>Bemisia</taxon>
    </lineage>
</organism>
<dbReference type="PANTHER" id="PTHR34341">
    <property type="entry name" value="TRANSMEMBRANE PROTEIN 107"/>
    <property type="match status" value="1"/>
</dbReference>
<dbReference type="GO" id="GO:1904491">
    <property type="term" value="P:protein localization to ciliary transition zone"/>
    <property type="evidence" value="ECO:0007669"/>
    <property type="project" value="TreeGrafter"/>
</dbReference>
<dbReference type="InterPro" id="IPR029248">
    <property type="entry name" value="TMEM107"/>
</dbReference>
<dbReference type="EMBL" id="OU963864">
    <property type="protein sequence ID" value="CAH0386481.1"/>
    <property type="molecule type" value="Genomic_DNA"/>
</dbReference>
<gene>
    <name evidence="8" type="ORF">BEMITA_LOCUS5595</name>
</gene>
<dbReference type="Pfam" id="PF14995">
    <property type="entry name" value="TMEM107"/>
    <property type="match status" value="1"/>
</dbReference>
<proteinExistence type="predicted"/>
<evidence type="ECO:0000256" key="4">
    <source>
        <dbReference type="ARBA" id="ARBA00022794"/>
    </source>
</evidence>
<evidence type="ECO:0000256" key="7">
    <source>
        <dbReference type="SAM" id="Phobius"/>
    </source>
</evidence>
<evidence type="ECO:0000256" key="5">
    <source>
        <dbReference type="ARBA" id="ARBA00022989"/>
    </source>
</evidence>
<dbReference type="AlphaFoldDB" id="A0A9P0F0A3"/>
<dbReference type="GO" id="GO:1905515">
    <property type="term" value="P:non-motile cilium assembly"/>
    <property type="evidence" value="ECO:0007669"/>
    <property type="project" value="TreeGrafter"/>
</dbReference>
<evidence type="ECO:0000313" key="9">
    <source>
        <dbReference type="Proteomes" id="UP001152759"/>
    </source>
</evidence>
<dbReference type="GO" id="GO:0016020">
    <property type="term" value="C:membrane"/>
    <property type="evidence" value="ECO:0007669"/>
    <property type="project" value="UniProtKB-SubCell"/>
</dbReference>
<sequence length="138" mass="15575">MGCNDRLIPARFLCLVSHLSMLAIILWSREENLKACLPYDYEESDLKTKDQEMLIGLSAALCLIGFELLGFLSGISMFFPCVSLTSVASHSIATILLSHYVTDVWDCHLYWWIFSFCSVIPAALELVVSFSIILKKDF</sequence>
<accession>A0A9P0F0A3</accession>
<keyword evidence="6 7" id="KW-0472">Membrane</keyword>
<keyword evidence="9" id="KW-1185">Reference proteome</keyword>
<evidence type="ECO:0000256" key="2">
    <source>
        <dbReference type="ARBA" id="ARBA00015652"/>
    </source>
</evidence>
<evidence type="ECO:0000256" key="6">
    <source>
        <dbReference type="ARBA" id="ARBA00023136"/>
    </source>
</evidence>
<name>A0A9P0F0A3_BEMTA</name>
<feature type="transmembrane region" description="Helical" evidence="7">
    <location>
        <begin position="12"/>
        <end position="29"/>
    </location>
</feature>
<evidence type="ECO:0000313" key="8">
    <source>
        <dbReference type="EMBL" id="CAH0386481.1"/>
    </source>
</evidence>
<keyword evidence="5 7" id="KW-1133">Transmembrane helix</keyword>
<keyword evidence="4" id="KW-0970">Cilium biogenesis/degradation</keyword>
<dbReference type="PANTHER" id="PTHR34341:SF1">
    <property type="entry name" value="TRANSMEMBRANE PROTEIN 107"/>
    <property type="match status" value="1"/>
</dbReference>
<keyword evidence="3 7" id="KW-0812">Transmembrane</keyword>
<protein>
    <recommendedName>
        <fullName evidence="2">Transmembrane protein 107</fullName>
    </recommendedName>
</protein>
<evidence type="ECO:0000256" key="1">
    <source>
        <dbReference type="ARBA" id="ARBA00004141"/>
    </source>
</evidence>
<feature type="transmembrane region" description="Helical" evidence="7">
    <location>
        <begin position="109"/>
        <end position="134"/>
    </location>
</feature>
<comment type="subcellular location">
    <subcellularLocation>
        <location evidence="1">Membrane</location>
        <topology evidence="1">Multi-pass membrane protein</topology>
    </subcellularLocation>
</comment>
<evidence type="ECO:0000256" key="3">
    <source>
        <dbReference type="ARBA" id="ARBA00022692"/>
    </source>
</evidence>
<dbReference type="Proteomes" id="UP001152759">
    <property type="component" value="Chromosome 3"/>
</dbReference>
<reference evidence="8" key="1">
    <citation type="submission" date="2021-12" db="EMBL/GenBank/DDBJ databases">
        <authorList>
            <person name="King R."/>
        </authorList>
    </citation>
    <scope>NUCLEOTIDE SEQUENCE</scope>
</reference>